<dbReference type="EMBL" id="JACEFO010001605">
    <property type="protein sequence ID" value="KAF8732042.1"/>
    <property type="molecule type" value="Genomic_DNA"/>
</dbReference>
<dbReference type="AlphaFoldDB" id="A0A835KKA3"/>
<reference evidence="1" key="1">
    <citation type="submission" date="2020-07" db="EMBL/GenBank/DDBJ databases">
        <title>Genome sequence and genetic diversity analysis of an under-domesticated orphan crop, white fonio (Digitaria exilis).</title>
        <authorList>
            <person name="Bennetzen J.L."/>
            <person name="Chen S."/>
            <person name="Ma X."/>
            <person name="Wang X."/>
            <person name="Yssel A.E.J."/>
            <person name="Chaluvadi S.R."/>
            <person name="Johnson M."/>
            <person name="Gangashetty P."/>
            <person name="Hamidou F."/>
            <person name="Sanogo M.D."/>
            <person name="Zwaenepoel A."/>
            <person name="Wallace J."/>
            <person name="Van De Peer Y."/>
            <person name="Van Deynze A."/>
        </authorList>
    </citation>
    <scope>NUCLEOTIDE SEQUENCE</scope>
    <source>
        <tissue evidence="1">Leaves</tissue>
    </source>
</reference>
<comment type="caution">
    <text evidence="1">The sequence shown here is derived from an EMBL/GenBank/DDBJ whole genome shotgun (WGS) entry which is preliminary data.</text>
</comment>
<keyword evidence="2" id="KW-1185">Reference proteome</keyword>
<sequence length="136" mass="14565">MFGVSFLAGVRNGSDGEDAIAVRHGDGPSVTALMLSLFLAVLGAVREAKMKAAVTPVSTEYARPVADLLALHGRPPPELGNLLIVDWPRGLWVGPASVRRVCEPSFSSPSGMAMGRMPSCCHSRRWSDSCRSLRFL</sequence>
<evidence type="ECO:0000313" key="1">
    <source>
        <dbReference type="EMBL" id="KAF8732042.1"/>
    </source>
</evidence>
<proteinExistence type="predicted"/>
<accession>A0A835KKA3</accession>
<dbReference type="Proteomes" id="UP000636709">
    <property type="component" value="Unassembled WGS sequence"/>
</dbReference>
<protein>
    <submittedName>
        <fullName evidence="1">Uncharacterized protein</fullName>
    </submittedName>
</protein>
<name>A0A835KKA3_9POAL</name>
<evidence type="ECO:0000313" key="2">
    <source>
        <dbReference type="Proteomes" id="UP000636709"/>
    </source>
</evidence>
<gene>
    <name evidence="1" type="ORF">HU200_015998</name>
</gene>
<organism evidence="1 2">
    <name type="scientific">Digitaria exilis</name>
    <dbReference type="NCBI Taxonomy" id="1010633"/>
    <lineage>
        <taxon>Eukaryota</taxon>
        <taxon>Viridiplantae</taxon>
        <taxon>Streptophyta</taxon>
        <taxon>Embryophyta</taxon>
        <taxon>Tracheophyta</taxon>
        <taxon>Spermatophyta</taxon>
        <taxon>Magnoliopsida</taxon>
        <taxon>Liliopsida</taxon>
        <taxon>Poales</taxon>
        <taxon>Poaceae</taxon>
        <taxon>PACMAD clade</taxon>
        <taxon>Panicoideae</taxon>
        <taxon>Panicodae</taxon>
        <taxon>Paniceae</taxon>
        <taxon>Anthephorinae</taxon>
        <taxon>Digitaria</taxon>
    </lineage>
</organism>